<dbReference type="HOGENOM" id="CLU_048296_2_0_1"/>
<gene>
    <name evidence="2" type="ORF">SCLCIDRAFT_1218565</name>
</gene>
<dbReference type="InParanoid" id="A0A0C3DQZ3"/>
<dbReference type="PROSITE" id="PS50097">
    <property type="entry name" value="BTB"/>
    <property type="match status" value="1"/>
</dbReference>
<reference evidence="2 3" key="1">
    <citation type="submission" date="2014-04" db="EMBL/GenBank/DDBJ databases">
        <authorList>
            <consortium name="DOE Joint Genome Institute"/>
            <person name="Kuo A."/>
            <person name="Kohler A."/>
            <person name="Nagy L.G."/>
            <person name="Floudas D."/>
            <person name="Copeland A."/>
            <person name="Barry K.W."/>
            <person name="Cichocki N."/>
            <person name="Veneault-Fourrey C."/>
            <person name="LaButti K."/>
            <person name="Lindquist E.A."/>
            <person name="Lipzen A."/>
            <person name="Lundell T."/>
            <person name="Morin E."/>
            <person name="Murat C."/>
            <person name="Sun H."/>
            <person name="Tunlid A."/>
            <person name="Henrissat B."/>
            <person name="Grigoriev I.V."/>
            <person name="Hibbett D.S."/>
            <person name="Martin F."/>
            <person name="Nordberg H.P."/>
            <person name="Cantor M.N."/>
            <person name="Hua S.X."/>
        </authorList>
    </citation>
    <scope>NUCLEOTIDE SEQUENCE [LARGE SCALE GENOMIC DNA]</scope>
    <source>
        <strain evidence="2 3">Foug A</strain>
    </source>
</reference>
<keyword evidence="3" id="KW-1185">Reference proteome</keyword>
<dbReference type="OrthoDB" id="3249359at2759"/>
<evidence type="ECO:0000313" key="3">
    <source>
        <dbReference type="Proteomes" id="UP000053989"/>
    </source>
</evidence>
<dbReference type="Proteomes" id="UP000053989">
    <property type="component" value="Unassembled WGS sequence"/>
</dbReference>
<accession>A0A0C3DQZ3</accession>
<protein>
    <recommendedName>
        <fullName evidence="1">BTB domain-containing protein</fullName>
    </recommendedName>
</protein>
<proteinExistence type="predicted"/>
<evidence type="ECO:0000259" key="1">
    <source>
        <dbReference type="PROSITE" id="PS50097"/>
    </source>
</evidence>
<organism evidence="2 3">
    <name type="scientific">Scleroderma citrinum Foug A</name>
    <dbReference type="NCBI Taxonomy" id="1036808"/>
    <lineage>
        <taxon>Eukaryota</taxon>
        <taxon>Fungi</taxon>
        <taxon>Dikarya</taxon>
        <taxon>Basidiomycota</taxon>
        <taxon>Agaricomycotina</taxon>
        <taxon>Agaricomycetes</taxon>
        <taxon>Agaricomycetidae</taxon>
        <taxon>Boletales</taxon>
        <taxon>Sclerodermatineae</taxon>
        <taxon>Sclerodermataceae</taxon>
        <taxon>Scleroderma</taxon>
    </lineage>
</organism>
<feature type="domain" description="BTB" evidence="1">
    <location>
        <begin position="16"/>
        <end position="111"/>
    </location>
</feature>
<sequence length="366" mass="40038">MSTPLRCKQHPKYWFDDGSIVVTISDNESEAGISFKLHGTLISRHSAYFRRVLLDHTSDCDGAPSPSSPAGSTSTTIVVRTIAIPTELGVQVEDFVALLGHLYHDTVLGSTPDSVPFTYTASLLRISSPSQLDIPVVHQLARAHLEGMYPSGPEPFVHPGHLEEALALAVQYKITSIQKGLYYSLVTMTDFEPEIPPVLAAGSLEGSRTLPGLSTLEDQIWGNGDARSESVGAAQIGSIFPVSSTHSHINAEALLPLTDVERCRNLMTGLVDHFTPILFTPPTTPHMQCTDVFADKWMPLVVHSAITNADGGGIYKPLETLERIKQVDWAKEGLCPACICEKREEWTREQEEVWGKVEGWIGLDTK</sequence>
<dbReference type="EMBL" id="KN822084">
    <property type="protein sequence ID" value="KIM58599.1"/>
    <property type="molecule type" value="Genomic_DNA"/>
</dbReference>
<evidence type="ECO:0000313" key="2">
    <source>
        <dbReference type="EMBL" id="KIM58599.1"/>
    </source>
</evidence>
<dbReference type="STRING" id="1036808.A0A0C3DQZ3"/>
<dbReference type="InterPro" id="IPR000210">
    <property type="entry name" value="BTB/POZ_dom"/>
</dbReference>
<reference evidence="3" key="2">
    <citation type="submission" date="2015-01" db="EMBL/GenBank/DDBJ databases">
        <title>Evolutionary Origins and Diversification of the Mycorrhizal Mutualists.</title>
        <authorList>
            <consortium name="DOE Joint Genome Institute"/>
            <consortium name="Mycorrhizal Genomics Consortium"/>
            <person name="Kohler A."/>
            <person name="Kuo A."/>
            <person name="Nagy L.G."/>
            <person name="Floudas D."/>
            <person name="Copeland A."/>
            <person name="Barry K.W."/>
            <person name="Cichocki N."/>
            <person name="Veneault-Fourrey C."/>
            <person name="LaButti K."/>
            <person name="Lindquist E.A."/>
            <person name="Lipzen A."/>
            <person name="Lundell T."/>
            <person name="Morin E."/>
            <person name="Murat C."/>
            <person name="Riley R."/>
            <person name="Ohm R."/>
            <person name="Sun H."/>
            <person name="Tunlid A."/>
            <person name="Henrissat B."/>
            <person name="Grigoriev I.V."/>
            <person name="Hibbett D.S."/>
            <person name="Martin F."/>
        </authorList>
    </citation>
    <scope>NUCLEOTIDE SEQUENCE [LARGE SCALE GENOMIC DNA]</scope>
    <source>
        <strain evidence="3">Foug A</strain>
    </source>
</reference>
<name>A0A0C3DQZ3_9AGAM</name>
<dbReference type="AlphaFoldDB" id="A0A0C3DQZ3"/>